<dbReference type="GO" id="GO:0000329">
    <property type="term" value="C:fungal-type vacuole membrane"/>
    <property type="evidence" value="ECO:0007669"/>
    <property type="project" value="InterPro"/>
</dbReference>
<evidence type="ECO:0000256" key="1">
    <source>
        <dbReference type="SAM" id="Coils"/>
    </source>
</evidence>
<dbReference type="InterPro" id="IPR037470">
    <property type="entry name" value="IVY1"/>
</dbReference>
<protein>
    <recommendedName>
        <fullName evidence="5">IMD domain-containing protein</fullName>
    </recommendedName>
</protein>
<reference evidence="3" key="2">
    <citation type="journal article" date="2020" name="Nat. Commun.">
        <title>Large-scale genome sequencing of mycorrhizal fungi provides insights into the early evolution of symbiotic traits.</title>
        <authorList>
            <person name="Miyauchi S."/>
            <person name="Kiss E."/>
            <person name="Kuo A."/>
            <person name="Drula E."/>
            <person name="Kohler A."/>
            <person name="Sanchez-Garcia M."/>
            <person name="Morin E."/>
            <person name="Andreopoulos B."/>
            <person name="Barry K.W."/>
            <person name="Bonito G."/>
            <person name="Buee M."/>
            <person name="Carver A."/>
            <person name="Chen C."/>
            <person name="Cichocki N."/>
            <person name="Clum A."/>
            <person name="Culley D."/>
            <person name="Crous P.W."/>
            <person name="Fauchery L."/>
            <person name="Girlanda M."/>
            <person name="Hayes R.D."/>
            <person name="Keri Z."/>
            <person name="LaButti K."/>
            <person name="Lipzen A."/>
            <person name="Lombard V."/>
            <person name="Magnuson J."/>
            <person name="Maillard F."/>
            <person name="Murat C."/>
            <person name="Nolan M."/>
            <person name="Ohm R.A."/>
            <person name="Pangilinan J."/>
            <person name="Pereira M.F."/>
            <person name="Perotto S."/>
            <person name="Peter M."/>
            <person name="Pfister S."/>
            <person name="Riley R."/>
            <person name="Sitrit Y."/>
            <person name="Stielow J.B."/>
            <person name="Szollosi G."/>
            <person name="Zifcakova L."/>
            <person name="Stursova M."/>
            <person name="Spatafora J.W."/>
            <person name="Tedersoo L."/>
            <person name="Vaario L.M."/>
            <person name="Yamada A."/>
            <person name="Yan M."/>
            <person name="Wang P."/>
            <person name="Xu J."/>
            <person name="Bruns T."/>
            <person name="Baldrian P."/>
            <person name="Vilgalys R."/>
            <person name="Dunand C."/>
            <person name="Henrissat B."/>
            <person name="Grigoriev I.V."/>
            <person name="Hibbett D."/>
            <person name="Nagy L.G."/>
            <person name="Martin F.M."/>
        </authorList>
    </citation>
    <scope>NUCLEOTIDE SEQUENCE</scope>
    <source>
        <strain evidence="3">BED1</strain>
    </source>
</reference>
<proteinExistence type="predicted"/>
<dbReference type="EMBL" id="WHUW01000002">
    <property type="protein sequence ID" value="KAF8450780.1"/>
    <property type="molecule type" value="Genomic_DNA"/>
</dbReference>
<feature type="region of interest" description="Disordered" evidence="2">
    <location>
        <begin position="419"/>
        <end position="514"/>
    </location>
</feature>
<reference evidence="3" key="1">
    <citation type="submission" date="2019-10" db="EMBL/GenBank/DDBJ databases">
        <authorList>
            <consortium name="DOE Joint Genome Institute"/>
            <person name="Kuo A."/>
            <person name="Miyauchi S."/>
            <person name="Kiss E."/>
            <person name="Drula E."/>
            <person name="Kohler A."/>
            <person name="Sanchez-Garcia M."/>
            <person name="Andreopoulos B."/>
            <person name="Barry K.W."/>
            <person name="Bonito G."/>
            <person name="Buee M."/>
            <person name="Carver A."/>
            <person name="Chen C."/>
            <person name="Cichocki N."/>
            <person name="Clum A."/>
            <person name="Culley D."/>
            <person name="Crous P.W."/>
            <person name="Fauchery L."/>
            <person name="Girlanda M."/>
            <person name="Hayes R."/>
            <person name="Keri Z."/>
            <person name="LaButti K."/>
            <person name="Lipzen A."/>
            <person name="Lombard V."/>
            <person name="Magnuson J."/>
            <person name="Maillard F."/>
            <person name="Morin E."/>
            <person name="Murat C."/>
            <person name="Nolan M."/>
            <person name="Ohm R."/>
            <person name="Pangilinan J."/>
            <person name="Pereira M."/>
            <person name="Perotto S."/>
            <person name="Peter M."/>
            <person name="Riley R."/>
            <person name="Sitrit Y."/>
            <person name="Stielow B."/>
            <person name="Szollosi G."/>
            <person name="Zifcakova L."/>
            <person name="Stursova M."/>
            <person name="Spatafora J.W."/>
            <person name="Tedersoo L."/>
            <person name="Vaario L.-M."/>
            <person name="Yamada A."/>
            <person name="Yan M."/>
            <person name="Wang P."/>
            <person name="Xu J."/>
            <person name="Bruns T."/>
            <person name="Baldrian P."/>
            <person name="Vilgalys R."/>
            <person name="Henrissat B."/>
            <person name="Grigoriev I.V."/>
            <person name="Hibbett D."/>
            <person name="Nagy L.G."/>
            <person name="Martin F.M."/>
        </authorList>
    </citation>
    <scope>NUCLEOTIDE SEQUENCE</scope>
    <source>
        <strain evidence="3">BED1</strain>
    </source>
</reference>
<dbReference type="SUPFAM" id="SSF103657">
    <property type="entry name" value="BAR/IMD domain-like"/>
    <property type="match status" value="1"/>
</dbReference>
<evidence type="ECO:0000313" key="3">
    <source>
        <dbReference type="EMBL" id="KAF8450780.1"/>
    </source>
</evidence>
<gene>
    <name evidence="3" type="ORF">L210DRAFT_2412256</name>
</gene>
<sequence>MTALQLKYYPPQHTSVCLAVAAMPRKNYSLRSITLSPKRSTSPGPPSPTFSDTTHASAIHFGVDGPEKIITRANLKVSLQAYDELMSSSANYRAALLHMSKATATFADSLEKCSGLKGPSYEAGTRLQAASGLHHLIGNHWHVLAESLDKSFEKPLRQHLDTYKTIVHERSASYEKALREKSEIIRQTETGNMNKKQRNLQSFREALSVLQRQVDDLDDLKAQHYREIMEHEEEVWNVVQAKVCVAVRSTMDVFDRFTAKAYVLCVICRCNAFAPQPSIFLSSDPILEPMLQSVPDPFDTYGPPQAEDQIFTILPPLAVIANAPSPSPSPLTNTPPASSSPPDTINHSWAPAGNFFSGSSSEWSDVSSASSISPRSTSPSAALKRRQSHPPSTSHPLRKSDSKLRSVLTVIDESHVVYATESPEASRSEPKLASPSDVNGGARPPSGSEEWGTFGYGDTPDMDTVPGDETPRRSSALVATLHTPSYDHDQTMEPELDPDTRSERTIQLDSGQSD</sequence>
<dbReference type="Gene3D" id="1.20.1270.60">
    <property type="entry name" value="Arfaptin homology (AH) domain/BAR domain"/>
    <property type="match status" value="1"/>
</dbReference>
<accession>A0AAD4C6N6</accession>
<feature type="region of interest" description="Disordered" evidence="2">
    <location>
        <begin position="324"/>
        <end position="351"/>
    </location>
</feature>
<evidence type="ECO:0008006" key="5">
    <source>
        <dbReference type="Google" id="ProtNLM"/>
    </source>
</evidence>
<dbReference type="GO" id="GO:0005543">
    <property type="term" value="F:phospholipid binding"/>
    <property type="evidence" value="ECO:0007669"/>
    <property type="project" value="InterPro"/>
</dbReference>
<dbReference type="PANTHER" id="PTHR38407:SF1">
    <property type="entry name" value="PROTEIN IVY1"/>
    <property type="match status" value="1"/>
</dbReference>
<dbReference type="InterPro" id="IPR027267">
    <property type="entry name" value="AH/BAR_dom_sf"/>
</dbReference>
<keyword evidence="4" id="KW-1185">Reference proteome</keyword>
<comment type="caution">
    <text evidence="3">The sequence shown here is derived from an EMBL/GenBank/DDBJ whole genome shotgun (WGS) entry which is preliminary data.</text>
</comment>
<feature type="compositionally biased region" description="Low complexity" evidence="2">
    <location>
        <begin position="366"/>
        <end position="380"/>
    </location>
</feature>
<dbReference type="AlphaFoldDB" id="A0AAD4C6N6"/>
<dbReference type="PANTHER" id="PTHR38407">
    <property type="entry name" value="PROTEIN IVY1"/>
    <property type="match status" value="1"/>
</dbReference>
<feature type="region of interest" description="Disordered" evidence="2">
    <location>
        <begin position="366"/>
        <end position="404"/>
    </location>
</feature>
<name>A0AAD4C6N6_BOLED</name>
<keyword evidence="1" id="KW-0175">Coiled coil</keyword>
<dbReference type="Proteomes" id="UP001194468">
    <property type="component" value="Unassembled WGS sequence"/>
</dbReference>
<feature type="region of interest" description="Disordered" evidence="2">
    <location>
        <begin position="34"/>
        <end position="53"/>
    </location>
</feature>
<organism evidence="3 4">
    <name type="scientific">Boletus edulis BED1</name>
    <dbReference type="NCBI Taxonomy" id="1328754"/>
    <lineage>
        <taxon>Eukaryota</taxon>
        <taxon>Fungi</taxon>
        <taxon>Dikarya</taxon>
        <taxon>Basidiomycota</taxon>
        <taxon>Agaricomycotina</taxon>
        <taxon>Agaricomycetes</taxon>
        <taxon>Agaricomycetidae</taxon>
        <taxon>Boletales</taxon>
        <taxon>Boletineae</taxon>
        <taxon>Boletaceae</taxon>
        <taxon>Boletoideae</taxon>
        <taxon>Boletus</taxon>
    </lineage>
</organism>
<feature type="compositionally biased region" description="Low complexity" evidence="2">
    <location>
        <begin position="330"/>
        <end position="342"/>
    </location>
</feature>
<feature type="coiled-coil region" evidence="1">
    <location>
        <begin position="193"/>
        <end position="234"/>
    </location>
</feature>
<dbReference type="GO" id="GO:0042144">
    <property type="term" value="P:vacuole fusion, non-autophagic"/>
    <property type="evidence" value="ECO:0007669"/>
    <property type="project" value="InterPro"/>
</dbReference>
<evidence type="ECO:0000256" key="2">
    <source>
        <dbReference type="SAM" id="MobiDB-lite"/>
    </source>
</evidence>
<evidence type="ECO:0000313" key="4">
    <source>
        <dbReference type="Proteomes" id="UP001194468"/>
    </source>
</evidence>